<sequence>MNRHSNNKPGACIALLLLLCSSFGVRAQHSNHFFREKTDSLEGEYTVSFRTSERHFRYVLSIDSVQGACFYGTLRADTALYKTLRDFVHVKGMIAGHRNYDFIMKPMFNKGIPYTLGCIPSDWLFNNKVYFSRKENNRLVGYMVVCNERAPYTFNFYGMKRPDEVSPPYLAVRHR</sequence>
<feature type="chain" id="PRO_5046289500" description="GLPGLI family protein" evidence="1">
    <location>
        <begin position="28"/>
        <end position="175"/>
    </location>
</feature>
<name>A0ABY6IZA2_9BACT</name>
<dbReference type="Proteomes" id="UP001162741">
    <property type="component" value="Chromosome"/>
</dbReference>
<dbReference type="EMBL" id="CP107006">
    <property type="protein sequence ID" value="UYQ91329.1"/>
    <property type="molecule type" value="Genomic_DNA"/>
</dbReference>
<gene>
    <name evidence="2" type="ORF">MKQ68_14645</name>
</gene>
<keyword evidence="3" id="KW-1185">Reference proteome</keyword>
<organism evidence="2 3">
    <name type="scientific">Chitinophaga horti</name>
    <dbReference type="NCBI Taxonomy" id="2920382"/>
    <lineage>
        <taxon>Bacteria</taxon>
        <taxon>Pseudomonadati</taxon>
        <taxon>Bacteroidota</taxon>
        <taxon>Chitinophagia</taxon>
        <taxon>Chitinophagales</taxon>
        <taxon>Chitinophagaceae</taxon>
        <taxon>Chitinophaga</taxon>
    </lineage>
</organism>
<evidence type="ECO:0000313" key="2">
    <source>
        <dbReference type="EMBL" id="UYQ91329.1"/>
    </source>
</evidence>
<evidence type="ECO:0008006" key="4">
    <source>
        <dbReference type="Google" id="ProtNLM"/>
    </source>
</evidence>
<proteinExistence type="predicted"/>
<evidence type="ECO:0000313" key="3">
    <source>
        <dbReference type="Proteomes" id="UP001162741"/>
    </source>
</evidence>
<keyword evidence="1" id="KW-0732">Signal</keyword>
<feature type="signal peptide" evidence="1">
    <location>
        <begin position="1"/>
        <end position="27"/>
    </location>
</feature>
<reference evidence="2" key="1">
    <citation type="submission" date="2022-10" db="EMBL/GenBank/DDBJ databases">
        <title>Chitinophaga sp. nov., isolated from soil.</title>
        <authorList>
            <person name="Jeon C.O."/>
        </authorList>
    </citation>
    <scope>NUCLEOTIDE SEQUENCE</scope>
    <source>
        <strain evidence="2">R8</strain>
    </source>
</reference>
<dbReference type="RefSeq" id="WP_264279778.1">
    <property type="nucleotide sequence ID" value="NZ_CP107006.1"/>
</dbReference>
<accession>A0ABY6IZA2</accession>
<evidence type="ECO:0000256" key="1">
    <source>
        <dbReference type="SAM" id="SignalP"/>
    </source>
</evidence>
<protein>
    <recommendedName>
        <fullName evidence="4">GLPGLI family protein</fullName>
    </recommendedName>
</protein>